<comment type="caution">
    <text evidence="2">The sequence shown here is derived from an EMBL/GenBank/DDBJ whole genome shotgun (WGS) entry which is preliminary data.</text>
</comment>
<dbReference type="GO" id="GO:0016887">
    <property type="term" value="F:ATP hydrolysis activity"/>
    <property type="evidence" value="ECO:0007669"/>
    <property type="project" value="InterPro"/>
</dbReference>
<dbReference type="InterPro" id="IPR027417">
    <property type="entry name" value="P-loop_NTPase"/>
</dbReference>
<name>A0A3A6TUX4_9GAMM</name>
<proteinExistence type="predicted"/>
<organism evidence="2 3">
    <name type="scientific">Parashewanella spongiae</name>
    <dbReference type="NCBI Taxonomy" id="342950"/>
    <lineage>
        <taxon>Bacteria</taxon>
        <taxon>Pseudomonadati</taxon>
        <taxon>Pseudomonadota</taxon>
        <taxon>Gammaproteobacteria</taxon>
        <taxon>Alteromonadales</taxon>
        <taxon>Shewanellaceae</taxon>
        <taxon>Parashewanella</taxon>
    </lineage>
</organism>
<evidence type="ECO:0000259" key="1">
    <source>
        <dbReference type="Pfam" id="PF07728"/>
    </source>
</evidence>
<dbReference type="PANTHER" id="PTHR37291">
    <property type="entry name" value="5-METHYLCYTOSINE-SPECIFIC RESTRICTION ENZYME B"/>
    <property type="match status" value="1"/>
</dbReference>
<dbReference type="OrthoDB" id="9781481at2"/>
<dbReference type="EMBL" id="QYYH01000078">
    <property type="protein sequence ID" value="RJY11955.1"/>
    <property type="molecule type" value="Genomic_DNA"/>
</dbReference>
<feature type="domain" description="ATPase dynein-related AAA" evidence="1">
    <location>
        <begin position="454"/>
        <end position="536"/>
    </location>
</feature>
<sequence length="687" mass="79015">MLESATGMTKAPRSKLYRELMQNRGDTDIITYGRQIWSANSTEDEQEAVIIEDEESQLETQINDDNCSTLNAILYGSPGTGKTYSTINHALKIIEPEFYEQHKHDREALKNQFDKQLKANRIGFVTFHQSFSYEDFIEGLRANSDNLGQLTYQIEDGIFKRMCNAAKAKPQLSLSQKRVDIAGKKIWKMSLGNTLGDEGGIYHQCIENNYVLLGYGKNIDFTSCNTRKDVINKYRSENVNIREDKESTDYGVTSVFHFKSEMNIGDLIVISDGNQKFRAIAEVTSDYEYDPYAIENGHYAQKRRVIWHRVYEYSLPAEELFDRSISQMTLYRLRTPTINLDKLQHLLKGNELATKKVIVEPGYQFKGYKVQAITDEEIMIIKPNGSHLPISRSIVHELLNLVRQKIITIKDIADKKVFDRVHIPLEKYLINGYPNVLAPLVEGIINYGIANEVTSNSEKRVLIIDEINRGNIANIFGELITLIEPSKRAGGKESLTVKLPYSKEPFSVPSNLYIIGTMNTADKSLAQLDIALRRRFKFIEMMPDYTVLKDIKVDEINISKMLETINKRIELLYDREHTIGHSFLLPLKTESTIEKLAEIFELEIIPLLEEYFFEDWERVSQVLGDHLKPNKSDLRFINEKFSEEEIELLLGDELDKHGIQRFERNNKALSQPQAYIGIYNPNAETTE</sequence>
<dbReference type="Gene3D" id="3.40.50.300">
    <property type="entry name" value="P-loop containing nucleotide triphosphate hydrolases"/>
    <property type="match status" value="1"/>
</dbReference>
<evidence type="ECO:0000313" key="2">
    <source>
        <dbReference type="EMBL" id="RJY11955.1"/>
    </source>
</evidence>
<evidence type="ECO:0000313" key="3">
    <source>
        <dbReference type="Proteomes" id="UP000273022"/>
    </source>
</evidence>
<dbReference type="InterPro" id="IPR052934">
    <property type="entry name" value="Methyl-DNA_Rec/Restrict_Enz"/>
</dbReference>
<dbReference type="Pfam" id="PF07728">
    <property type="entry name" value="AAA_5"/>
    <property type="match status" value="1"/>
</dbReference>
<dbReference type="InterPro" id="IPR011704">
    <property type="entry name" value="ATPase_dyneun-rel_AAA"/>
</dbReference>
<dbReference type="PANTHER" id="PTHR37291:SF1">
    <property type="entry name" value="TYPE IV METHYL-DIRECTED RESTRICTION ENZYME ECOKMCRB SUBUNIT"/>
    <property type="match status" value="1"/>
</dbReference>
<dbReference type="GO" id="GO:0005524">
    <property type="term" value="F:ATP binding"/>
    <property type="evidence" value="ECO:0007669"/>
    <property type="project" value="InterPro"/>
</dbReference>
<reference evidence="2 3" key="1">
    <citation type="submission" date="2018-09" db="EMBL/GenBank/DDBJ databases">
        <title>Phylogeny of the Shewanellaceae, and recommendation for two new genera, Pseudoshewanella and Parashewanella.</title>
        <authorList>
            <person name="Wang G."/>
        </authorList>
    </citation>
    <scope>NUCLEOTIDE SEQUENCE [LARGE SCALE GENOMIC DNA]</scope>
    <source>
        <strain evidence="2 3">KCTC 22492</strain>
    </source>
</reference>
<protein>
    <submittedName>
        <fullName evidence="2">ATPase</fullName>
    </submittedName>
</protein>
<gene>
    <name evidence="2" type="ORF">D5R81_12720</name>
</gene>
<dbReference type="SUPFAM" id="SSF52540">
    <property type="entry name" value="P-loop containing nucleoside triphosphate hydrolases"/>
    <property type="match status" value="1"/>
</dbReference>
<dbReference type="Proteomes" id="UP000273022">
    <property type="component" value="Unassembled WGS sequence"/>
</dbReference>
<accession>A0A3A6TUX4</accession>
<keyword evidence="3" id="KW-1185">Reference proteome</keyword>
<dbReference type="AlphaFoldDB" id="A0A3A6TUX4"/>